<dbReference type="GO" id="GO:0005524">
    <property type="term" value="F:ATP binding"/>
    <property type="evidence" value="ECO:0007669"/>
    <property type="project" value="UniProtKB-KW"/>
</dbReference>
<dbReference type="EMBL" id="JAAAJB010000141">
    <property type="protein sequence ID" value="KAG0264333.1"/>
    <property type="molecule type" value="Genomic_DNA"/>
</dbReference>
<dbReference type="Proteomes" id="UP000807716">
    <property type="component" value="Unassembled WGS sequence"/>
</dbReference>
<dbReference type="GO" id="GO:0004467">
    <property type="term" value="F:long-chain fatty acid-CoA ligase activity"/>
    <property type="evidence" value="ECO:0007669"/>
    <property type="project" value="TreeGrafter"/>
</dbReference>
<evidence type="ECO:0000259" key="3">
    <source>
        <dbReference type="Pfam" id="PF00501"/>
    </source>
</evidence>
<protein>
    <recommendedName>
        <fullName evidence="3">AMP-dependent synthetase/ligase domain-containing protein</fullName>
    </recommendedName>
</protein>
<keyword evidence="1" id="KW-0547">Nucleotide-binding</keyword>
<dbReference type="Gene3D" id="3.40.50.12780">
    <property type="entry name" value="N-terminal domain of ligase-like"/>
    <property type="match status" value="1"/>
</dbReference>
<proteinExistence type="predicted"/>
<name>A0A9P6QAL3_9FUNG</name>
<evidence type="ECO:0000313" key="4">
    <source>
        <dbReference type="EMBL" id="KAG0264333.1"/>
    </source>
</evidence>
<dbReference type="SUPFAM" id="SSF56801">
    <property type="entry name" value="Acetyl-CoA synthetase-like"/>
    <property type="match status" value="1"/>
</dbReference>
<reference evidence="4" key="1">
    <citation type="journal article" date="2020" name="Fungal Divers.">
        <title>Resolving the Mortierellaceae phylogeny through synthesis of multi-gene phylogenetics and phylogenomics.</title>
        <authorList>
            <person name="Vandepol N."/>
            <person name="Liber J."/>
            <person name="Desiro A."/>
            <person name="Na H."/>
            <person name="Kennedy M."/>
            <person name="Barry K."/>
            <person name="Grigoriev I.V."/>
            <person name="Miller A.N."/>
            <person name="O'Donnell K."/>
            <person name="Stajich J.E."/>
            <person name="Bonito G."/>
        </authorList>
    </citation>
    <scope>NUCLEOTIDE SEQUENCE</scope>
    <source>
        <strain evidence="4">BC1065</strain>
    </source>
</reference>
<dbReference type="InterPro" id="IPR042099">
    <property type="entry name" value="ANL_N_sf"/>
</dbReference>
<evidence type="ECO:0000313" key="5">
    <source>
        <dbReference type="Proteomes" id="UP000807716"/>
    </source>
</evidence>
<keyword evidence="2" id="KW-0067">ATP-binding</keyword>
<dbReference type="GO" id="GO:0016020">
    <property type="term" value="C:membrane"/>
    <property type="evidence" value="ECO:0007669"/>
    <property type="project" value="TreeGrafter"/>
</dbReference>
<feature type="domain" description="AMP-dependent synthetase/ligase" evidence="3">
    <location>
        <begin position="106"/>
        <end position="506"/>
    </location>
</feature>
<dbReference type="OrthoDB" id="1700726at2759"/>
<dbReference type="Pfam" id="PF00501">
    <property type="entry name" value="AMP-binding"/>
    <property type="match status" value="1"/>
</dbReference>
<dbReference type="InterPro" id="IPR000873">
    <property type="entry name" value="AMP-dep_synth/lig_dom"/>
</dbReference>
<dbReference type="GO" id="GO:0005783">
    <property type="term" value="C:endoplasmic reticulum"/>
    <property type="evidence" value="ECO:0007669"/>
    <property type="project" value="TreeGrafter"/>
</dbReference>
<comment type="caution">
    <text evidence="4">The sequence shown here is derived from an EMBL/GenBank/DDBJ whole genome shotgun (WGS) entry which is preliminary data.</text>
</comment>
<evidence type="ECO:0000256" key="2">
    <source>
        <dbReference type="ARBA" id="ARBA00022840"/>
    </source>
</evidence>
<sequence length="547" mass="58248">MDFDGLSIALAAAIAIVSLLAYLNKAEPDVHPALLEQQASVADIRKEGQSLLHRAKSIPLSSPLLTQPNATIRTLHDVWKAGLAIGASNTSMLYLLHNQGSYMVDTYAMVDRQISGFGSGLLKLTGLAPKTGVPVGLFTALSRECFIAQQALARFSLVAVPIHDLKNKALLVEVINQTKMTAIIVSQKALPLVLEALPECTSLKSIIVAGIYISPEQLKAASTHKAKLVKFAEVAYSGLENPVVPSAPEPQDVAMINFNTKSSSSKVLKGVVLTHANLVSAVAAFQANIPNGKRFTSKDRLISHFAVGDVLGTVLTASIVSVGGSIVFPTGLMKNVLHDAQASCPTVFASTPVILEKIQEALLLSYGEGFLFGRAYAAKLAMLKNGHITPSSLWDFFGLSDIRAKLGGKIRLVVTTADPIKPGTMDFFRAGAGVPAIKVYGHTETSGVATCRNIYDYSSTEHAGPPMGCCEIKLLDNAEHGYTGADQPFARGEILVRGPNVMRGYFTSTGAVSATLDSEGWFHTGEFGQLLDIGTLEVFGQTQMLRN</sequence>
<gene>
    <name evidence="4" type="ORF">DFQ27_001275</name>
</gene>
<evidence type="ECO:0000256" key="1">
    <source>
        <dbReference type="ARBA" id="ARBA00022741"/>
    </source>
</evidence>
<dbReference type="AlphaFoldDB" id="A0A9P6QAL3"/>
<keyword evidence="5" id="KW-1185">Reference proteome</keyword>
<dbReference type="PANTHER" id="PTHR43272:SF33">
    <property type="entry name" value="AMP-BINDING DOMAIN-CONTAINING PROTEIN-RELATED"/>
    <property type="match status" value="1"/>
</dbReference>
<dbReference type="PANTHER" id="PTHR43272">
    <property type="entry name" value="LONG-CHAIN-FATTY-ACID--COA LIGASE"/>
    <property type="match status" value="1"/>
</dbReference>
<accession>A0A9P6QAL3</accession>
<organism evidence="4 5">
    <name type="scientific">Actinomortierella ambigua</name>
    <dbReference type="NCBI Taxonomy" id="1343610"/>
    <lineage>
        <taxon>Eukaryota</taxon>
        <taxon>Fungi</taxon>
        <taxon>Fungi incertae sedis</taxon>
        <taxon>Mucoromycota</taxon>
        <taxon>Mortierellomycotina</taxon>
        <taxon>Mortierellomycetes</taxon>
        <taxon>Mortierellales</taxon>
        <taxon>Mortierellaceae</taxon>
        <taxon>Actinomortierella</taxon>
    </lineage>
</organism>